<dbReference type="InParanoid" id="T0S2Y5"/>
<dbReference type="CDD" id="cd06093">
    <property type="entry name" value="PX_domain"/>
    <property type="match status" value="1"/>
</dbReference>
<keyword evidence="3" id="KW-1185">Reference proteome</keyword>
<organism evidence="2 3">
    <name type="scientific">Saprolegnia diclina (strain VS20)</name>
    <dbReference type="NCBI Taxonomy" id="1156394"/>
    <lineage>
        <taxon>Eukaryota</taxon>
        <taxon>Sar</taxon>
        <taxon>Stramenopiles</taxon>
        <taxon>Oomycota</taxon>
        <taxon>Saprolegniomycetes</taxon>
        <taxon>Saprolegniales</taxon>
        <taxon>Saprolegniaceae</taxon>
        <taxon>Saprolegnia</taxon>
    </lineage>
</organism>
<dbReference type="EMBL" id="JH767139">
    <property type="protein sequence ID" value="EQC39408.1"/>
    <property type="molecule type" value="Genomic_DNA"/>
</dbReference>
<dbReference type="OMA" id="WYIARRY"/>
<proteinExistence type="predicted"/>
<dbReference type="SUPFAM" id="SSF64268">
    <property type="entry name" value="PX domain"/>
    <property type="match status" value="1"/>
</dbReference>
<dbReference type="eggNOG" id="ENOG502S31G">
    <property type="taxonomic scope" value="Eukaryota"/>
</dbReference>
<protein>
    <recommendedName>
        <fullName evidence="1">PX domain-containing protein</fullName>
    </recommendedName>
</protein>
<dbReference type="AlphaFoldDB" id="T0S2Y5"/>
<gene>
    <name evidence="2" type="ORF">SDRG_03611</name>
</gene>
<evidence type="ECO:0000313" key="3">
    <source>
        <dbReference type="Proteomes" id="UP000030762"/>
    </source>
</evidence>
<dbReference type="VEuPathDB" id="FungiDB:SDRG_03611"/>
<dbReference type="InterPro" id="IPR001683">
    <property type="entry name" value="PX_dom"/>
</dbReference>
<dbReference type="Gene3D" id="3.30.1520.10">
    <property type="entry name" value="Phox-like domain"/>
    <property type="match status" value="1"/>
</dbReference>
<dbReference type="RefSeq" id="XP_008607469.1">
    <property type="nucleotide sequence ID" value="XM_008609247.1"/>
</dbReference>
<accession>T0S2Y5</accession>
<reference evidence="2 3" key="1">
    <citation type="submission" date="2012-04" db="EMBL/GenBank/DDBJ databases">
        <title>The Genome Sequence of Saprolegnia declina VS20.</title>
        <authorList>
            <consortium name="The Broad Institute Genome Sequencing Platform"/>
            <person name="Russ C."/>
            <person name="Nusbaum C."/>
            <person name="Tyler B."/>
            <person name="van West P."/>
            <person name="Dieguez-Uribeondo J."/>
            <person name="de Bruijn I."/>
            <person name="Tripathy S."/>
            <person name="Jiang R."/>
            <person name="Young S.K."/>
            <person name="Zeng Q."/>
            <person name="Gargeya S."/>
            <person name="Fitzgerald M."/>
            <person name="Haas B."/>
            <person name="Abouelleil A."/>
            <person name="Alvarado L."/>
            <person name="Arachchi H.M."/>
            <person name="Berlin A."/>
            <person name="Chapman S.B."/>
            <person name="Goldberg J."/>
            <person name="Griggs A."/>
            <person name="Gujja S."/>
            <person name="Hansen M."/>
            <person name="Howarth C."/>
            <person name="Imamovic A."/>
            <person name="Larimer J."/>
            <person name="McCowen C."/>
            <person name="Montmayeur A."/>
            <person name="Murphy C."/>
            <person name="Neiman D."/>
            <person name="Pearson M."/>
            <person name="Priest M."/>
            <person name="Roberts A."/>
            <person name="Saif S."/>
            <person name="Shea T."/>
            <person name="Sisk P."/>
            <person name="Sykes S."/>
            <person name="Wortman J."/>
            <person name="Nusbaum C."/>
            <person name="Birren B."/>
        </authorList>
    </citation>
    <scope>NUCLEOTIDE SEQUENCE [LARGE SCALE GENOMIC DNA]</scope>
    <source>
        <strain evidence="2 3">VS20</strain>
    </source>
</reference>
<name>T0S2Y5_SAPDV</name>
<evidence type="ECO:0000313" key="2">
    <source>
        <dbReference type="EMBL" id="EQC39408.1"/>
    </source>
</evidence>
<sequence>MAVFVESISPIQAKVVAVGVLHSVTVYVIRVHHGDDVWYIARRYSEFHELMKTIQAVSATTVCDVSTHFQTFGIIESFPKKKLFNTRSLALSRLEELQEFLKTILMATQGLTSDVDEACSMAHGVRAFLEAPASPTTSPSHSNKRDTNARIFGQLSAIYKNEEELDESNNVVRQSHLRSKSARSLRDSIDATRDSSYYRSMSVDLQG</sequence>
<feature type="domain" description="PX" evidence="1">
    <location>
        <begin position="5"/>
        <end position="136"/>
    </location>
</feature>
<dbReference type="PROSITE" id="PS50195">
    <property type="entry name" value="PX"/>
    <property type="match status" value="1"/>
</dbReference>
<dbReference type="GO" id="GO:0035091">
    <property type="term" value="F:phosphatidylinositol binding"/>
    <property type="evidence" value="ECO:0007669"/>
    <property type="project" value="InterPro"/>
</dbReference>
<evidence type="ECO:0000259" key="1">
    <source>
        <dbReference type="PROSITE" id="PS50195"/>
    </source>
</evidence>
<dbReference type="InterPro" id="IPR036871">
    <property type="entry name" value="PX_dom_sf"/>
</dbReference>
<dbReference type="OrthoDB" id="66384at2759"/>
<dbReference type="Pfam" id="PF00787">
    <property type="entry name" value="PX"/>
    <property type="match status" value="1"/>
</dbReference>
<dbReference type="Proteomes" id="UP000030762">
    <property type="component" value="Unassembled WGS sequence"/>
</dbReference>
<dbReference type="GeneID" id="19944338"/>